<organism evidence="2 3">
    <name type="scientific">Aquatica leii</name>
    <dbReference type="NCBI Taxonomy" id="1421715"/>
    <lineage>
        <taxon>Eukaryota</taxon>
        <taxon>Metazoa</taxon>
        <taxon>Ecdysozoa</taxon>
        <taxon>Arthropoda</taxon>
        <taxon>Hexapoda</taxon>
        <taxon>Insecta</taxon>
        <taxon>Pterygota</taxon>
        <taxon>Neoptera</taxon>
        <taxon>Endopterygota</taxon>
        <taxon>Coleoptera</taxon>
        <taxon>Polyphaga</taxon>
        <taxon>Elateriformia</taxon>
        <taxon>Elateroidea</taxon>
        <taxon>Lampyridae</taxon>
        <taxon>Luciolinae</taxon>
        <taxon>Aquatica</taxon>
    </lineage>
</organism>
<proteinExistence type="predicted"/>
<feature type="region of interest" description="Disordered" evidence="1">
    <location>
        <begin position="119"/>
        <end position="167"/>
    </location>
</feature>
<comment type="caution">
    <text evidence="2">The sequence shown here is derived from an EMBL/GenBank/DDBJ whole genome shotgun (WGS) entry which is preliminary data.</text>
</comment>
<evidence type="ECO:0000313" key="3">
    <source>
        <dbReference type="Proteomes" id="UP001353858"/>
    </source>
</evidence>
<dbReference type="InterPro" id="IPR011011">
    <property type="entry name" value="Znf_FYVE_PHD"/>
</dbReference>
<evidence type="ECO:0000313" key="2">
    <source>
        <dbReference type="EMBL" id="KAK4887704.1"/>
    </source>
</evidence>
<sequence>MRLEVFCSIPLLKWPQKSNVFNVNVCYGILHFRCLWHKLHVIFTSSSNQDPVVDTQSNRTSLEMPRDEQDLKIHEYPPTGCELHVSTFVIAPIPVIKKKASNRVRKTCKSHVITSSPYKNDLEQSLSTSKKPPLKRKVFPKPQPTRGASKKQKKSDADSDEDYNVGNESFVPADDDMDIDDIGQIVSDDKDATCLFCDSRFSEDHIGELWVRCFICNMWAHEQCSGAEKDNYVCDFCRFILSI</sequence>
<keyword evidence="3" id="KW-1185">Reference proteome</keyword>
<evidence type="ECO:0008006" key="4">
    <source>
        <dbReference type="Google" id="ProtNLM"/>
    </source>
</evidence>
<dbReference type="AlphaFoldDB" id="A0AAN7Q6T7"/>
<accession>A0AAN7Q6T7</accession>
<evidence type="ECO:0000256" key="1">
    <source>
        <dbReference type="SAM" id="MobiDB-lite"/>
    </source>
</evidence>
<protein>
    <recommendedName>
        <fullName evidence="4">Zinc finger PHD-type domain-containing protein</fullName>
    </recommendedName>
</protein>
<feature type="compositionally biased region" description="Polar residues" evidence="1">
    <location>
        <begin position="119"/>
        <end position="130"/>
    </location>
</feature>
<gene>
    <name evidence="2" type="ORF">RN001_003975</name>
</gene>
<dbReference type="Proteomes" id="UP001353858">
    <property type="component" value="Unassembled WGS sequence"/>
</dbReference>
<name>A0AAN7Q6T7_9COLE</name>
<reference evidence="3" key="1">
    <citation type="submission" date="2023-01" db="EMBL/GenBank/DDBJ databases">
        <title>Key to firefly adult light organ development and bioluminescence: homeobox transcription factors regulate luciferase expression and transportation to peroxisome.</title>
        <authorList>
            <person name="Fu X."/>
        </authorList>
    </citation>
    <scope>NUCLEOTIDE SEQUENCE [LARGE SCALE GENOMIC DNA]</scope>
</reference>
<dbReference type="SUPFAM" id="SSF57903">
    <property type="entry name" value="FYVE/PHD zinc finger"/>
    <property type="match status" value="1"/>
</dbReference>
<dbReference type="EMBL" id="JARPUR010000001">
    <property type="protein sequence ID" value="KAK4887704.1"/>
    <property type="molecule type" value="Genomic_DNA"/>
</dbReference>